<protein>
    <submittedName>
        <fullName evidence="1">Uncharacterized protein</fullName>
    </submittedName>
</protein>
<evidence type="ECO:0000313" key="2">
    <source>
        <dbReference type="Proteomes" id="UP000091857"/>
    </source>
</evidence>
<organism evidence="1 2">
    <name type="scientific">Manihot esculenta</name>
    <name type="common">Cassava</name>
    <name type="synonym">Jatropha manihot</name>
    <dbReference type="NCBI Taxonomy" id="3983"/>
    <lineage>
        <taxon>Eukaryota</taxon>
        <taxon>Viridiplantae</taxon>
        <taxon>Streptophyta</taxon>
        <taxon>Embryophyta</taxon>
        <taxon>Tracheophyta</taxon>
        <taxon>Spermatophyta</taxon>
        <taxon>Magnoliopsida</taxon>
        <taxon>eudicotyledons</taxon>
        <taxon>Gunneridae</taxon>
        <taxon>Pentapetalae</taxon>
        <taxon>rosids</taxon>
        <taxon>fabids</taxon>
        <taxon>Malpighiales</taxon>
        <taxon>Euphorbiaceae</taxon>
        <taxon>Crotonoideae</taxon>
        <taxon>Manihoteae</taxon>
        <taxon>Manihot</taxon>
    </lineage>
</organism>
<proteinExistence type="predicted"/>
<comment type="caution">
    <text evidence="1">The sequence shown here is derived from an EMBL/GenBank/DDBJ whole genome shotgun (WGS) entry which is preliminary data.</text>
</comment>
<evidence type="ECO:0000313" key="1">
    <source>
        <dbReference type="EMBL" id="KAG8662346.1"/>
    </source>
</evidence>
<dbReference type="EMBL" id="CM004387">
    <property type="protein sequence ID" value="KAG8662346.1"/>
    <property type="molecule type" value="Genomic_DNA"/>
</dbReference>
<gene>
    <name evidence="1" type="ORF">MANES_01G091800v8</name>
</gene>
<keyword evidence="2" id="KW-1185">Reference proteome</keyword>
<dbReference type="Proteomes" id="UP000091857">
    <property type="component" value="Chromosome 1"/>
</dbReference>
<sequence>MTCYETSLDQTISDMPYLSFLAISEEAADQGEQPLENIHEVVVFDGVTHSFSFSQVPTDDGSDTSGPLPASKASIDAMPRVTVTDDCVEDCSICLDEMRVGSVIREMPCKHGFHSDCIEMWLVLHGSCPVCRFMMPVEDDGHRDRDGDGSVNGRRLRTRRLISDNFIIPSDEQTSSDRNQDSDSGSANSNLGMDTID</sequence>
<name>A0ACB7IDA3_MANES</name>
<reference evidence="2" key="1">
    <citation type="journal article" date="2016" name="Nat. Biotechnol.">
        <title>Sequencing wild and cultivated cassava and related species reveals extensive interspecific hybridization and genetic diversity.</title>
        <authorList>
            <person name="Bredeson J.V."/>
            <person name="Lyons J.B."/>
            <person name="Prochnik S.E."/>
            <person name="Wu G.A."/>
            <person name="Ha C.M."/>
            <person name="Edsinger-Gonzales E."/>
            <person name="Grimwood J."/>
            <person name="Schmutz J."/>
            <person name="Rabbi I.Y."/>
            <person name="Egesi C."/>
            <person name="Nauluvula P."/>
            <person name="Lebot V."/>
            <person name="Ndunguru J."/>
            <person name="Mkamilo G."/>
            <person name="Bart R.S."/>
            <person name="Setter T.L."/>
            <person name="Gleadow R.M."/>
            <person name="Kulakow P."/>
            <person name="Ferguson M.E."/>
            <person name="Rounsley S."/>
            <person name="Rokhsar D.S."/>
        </authorList>
    </citation>
    <scope>NUCLEOTIDE SEQUENCE [LARGE SCALE GENOMIC DNA]</scope>
    <source>
        <strain evidence="2">cv. AM560-2</strain>
    </source>
</reference>
<accession>A0ACB7IDA3</accession>